<reference evidence="19" key="1">
    <citation type="submission" date="2023-08" db="EMBL/GenBank/DDBJ databases">
        <authorList>
            <person name="Lee Y."/>
            <person name="Rhee J.-S."/>
        </authorList>
    </citation>
    <scope>NUCLEOTIDE SEQUENCE</scope>
</reference>
<comment type="similarity">
    <text evidence="2 17">Belongs to the complex I subunit 2 family.</text>
</comment>
<dbReference type="EC" id="7.1.1.2" evidence="3 17"/>
<evidence type="ECO:0000256" key="14">
    <source>
        <dbReference type="ARBA" id="ARBA00023128"/>
    </source>
</evidence>
<evidence type="ECO:0000259" key="18">
    <source>
        <dbReference type="Pfam" id="PF00361"/>
    </source>
</evidence>
<keyword evidence="11 17" id="KW-1133">Transmembrane helix</keyword>
<dbReference type="InterPro" id="IPR003917">
    <property type="entry name" value="NADH_UbQ_OxRdtase_chain2"/>
</dbReference>
<proteinExistence type="inferred from homology"/>
<keyword evidence="6 17" id="KW-0679">Respiratory chain</keyword>
<organism evidence="19">
    <name type="scientific">Ocnus glacialis</name>
    <dbReference type="NCBI Taxonomy" id="3074281"/>
    <lineage>
        <taxon>Eukaryota</taxon>
        <taxon>Metazoa</taxon>
        <taxon>Echinodermata</taxon>
        <taxon>Eleutherozoa</taxon>
        <taxon>Echinozoa</taxon>
        <taxon>Holothuroidea</taxon>
        <taxon>Dendrochirotacea</taxon>
        <taxon>Dendrochirotida</taxon>
        <taxon>Cucumariidae</taxon>
        <taxon>Ocnus</taxon>
    </lineage>
</organism>
<geneLocation type="mitochondrion" evidence="19"/>
<evidence type="ECO:0000256" key="16">
    <source>
        <dbReference type="ARBA" id="ARBA00049551"/>
    </source>
</evidence>
<evidence type="ECO:0000256" key="15">
    <source>
        <dbReference type="ARBA" id="ARBA00023136"/>
    </source>
</evidence>
<dbReference type="PRINTS" id="PR01436">
    <property type="entry name" value="NADHDHGNASE2"/>
</dbReference>
<keyword evidence="12 17" id="KW-0520">NAD</keyword>
<evidence type="ECO:0000256" key="11">
    <source>
        <dbReference type="ARBA" id="ARBA00022989"/>
    </source>
</evidence>
<dbReference type="PANTHER" id="PTHR46552">
    <property type="entry name" value="NADH-UBIQUINONE OXIDOREDUCTASE CHAIN 2"/>
    <property type="match status" value="1"/>
</dbReference>
<feature type="transmembrane region" description="Helical" evidence="17">
    <location>
        <begin position="326"/>
        <end position="347"/>
    </location>
</feature>
<dbReference type="GO" id="GO:0006120">
    <property type="term" value="P:mitochondrial electron transport, NADH to ubiquinone"/>
    <property type="evidence" value="ECO:0007669"/>
    <property type="project" value="InterPro"/>
</dbReference>
<feature type="transmembrane region" description="Helical" evidence="17">
    <location>
        <begin position="203"/>
        <end position="226"/>
    </location>
</feature>
<evidence type="ECO:0000256" key="6">
    <source>
        <dbReference type="ARBA" id="ARBA00022660"/>
    </source>
</evidence>
<gene>
    <name evidence="19" type="primary">nad2</name>
</gene>
<keyword evidence="9 17" id="KW-1278">Translocase</keyword>
<dbReference type="InterPro" id="IPR050175">
    <property type="entry name" value="Complex_I_Subunit_2"/>
</dbReference>
<dbReference type="GO" id="GO:0008137">
    <property type="term" value="F:NADH dehydrogenase (ubiquinone) activity"/>
    <property type="evidence" value="ECO:0007669"/>
    <property type="project" value="UniProtKB-EC"/>
</dbReference>
<evidence type="ECO:0000256" key="10">
    <source>
        <dbReference type="ARBA" id="ARBA00022982"/>
    </source>
</evidence>
<accession>A0AA51UDL0</accession>
<evidence type="ECO:0000256" key="13">
    <source>
        <dbReference type="ARBA" id="ARBA00023075"/>
    </source>
</evidence>
<dbReference type="PANTHER" id="PTHR46552:SF1">
    <property type="entry name" value="NADH-UBIQUINONE OXIDOREDUCTASE CHAIN 2"/>
    <property type="match status" value="1"/>
</dbReference>
<evidence type="ECO:0000256" key="12">
    <source>
        <dbReference type="ARBA" id="ARBA00023027"/>
    </source>
</evidence>
<protein>
    <recommendedName>
        <fullName evidence="4 17">NADH-ubiquinone oxidoreductase chain 2</fullName>
        <ecNumber evidence="3 17">7.1.1.2</ecNumber>
    </recommendedName>
</protein>
<feature type="transmembrane region" description="Helical" evidence="17">
    <location>
        <begin position="238"/>
        <end position="258"/>
    </location>
</feature>
<feature type="transmembrane region" description="Helical" evidence="17">
    <location>
        <begin position="154"/>
        <end position="172"/>
    </location>
</feature>
<keyword evidence="13 17" id="KW-0830">Ubiquinone</keyword>
<keyword evidence="5" id="KW-0813">Transport</keyword>
<evidence type="ECO:0000256" key="9">
    <source>
        <dbReference type="ARBA" id="ARBA00022967"/>
    </source>
</evidence>
<comment type="catalytic activity">
    <reaction evidence="16 17">
        <text>a ubiquinone + NADH + 5 H(+)(in) = a ubiquinol + NAD(+) + 4 H(+)(out)</text>
        <dbReference type="Rhea" id="RHEA:29091"/>
        <dbReference type="Rhea" id="RHEA-COMP:9565"/>
        <dbReference type="Rhea" id="RHEA-COMP:9566"/>
        <dbReference type="ChEBI" id="CHEBI:15378"/>
        <dbReference type="ChEBI" id="CHEBI:16389"/>
        <dbReference type="ChEBI" id="CHEBI:17976"/>
        <dbReference type="ChEBI" id="CHEBI:57540"/>
        <dbReference type="ChEBI" id="CHEBI:57945"/>
        <dbReference type="EC" id="7.1.1.2"/>
    </reaction>
</comment>
<dbReference type="InterPro" id="IPR001750">
    <property type="entry name" value="ND/Mrp_TM"/>
</dbReference>
<name>A0AA51UDL0_9ECHN</name>
<keyword evidence="15 17" id="KW-0472">Membrane</keyword>
<comment type="subcellular location">
    <subcellularLocation>
        <location evidence="1 17">Mitochondrion inner membrane</location>
        <topology evidence="1 17">Multi-pass membrane protein</topology>
    </subcellularLocation>
</comment>
<keyword evidence="10 17" id="KW-0249">Electron transport</keyword>
<evidence type="ECO:0000256" key="3">
    <source>
        <dbReference type="ARBA" id="ARBA00012944"/>
    </source>
</evidence>
<dbReference type="EMBL" id="OR420052">
    <property type="protein sequence ID" value="WMW14025.1"/>
    <property type="molecule type" value="Genomic_DNA"/>
</dbReference>
<dbReference type="GO" id="GO:0005743">
    <property type="term" value="C:mitochondrial inner membrane"/>
    <property type="evidence" value="ECO:0007669"/>
    <property type="project" value="UniProtKB-SubCell"/>
</dbReference>
<feature type="transmembrane region" description="Helical" evidence="17">
    <location>
        <begin position="179"/>
        <end position="197"/>
    </location>
</feature>
<dbReference type="AlphaFoldDB" id="A0AA51UDL0"/>
<keyword evidence="8 17" id="KW-0999">Mitochondrion inner membrane</keyword>
<sequence length="348" mass="38713">MNQIILLFLFSSLTLGTSIVILSQHWFTIWLGLELSTLSLIPLINTNMNPRSNEATIKYFLIQAFSAALLLSGVTLNLWYTASWSIESTINNFYSYSIILIAIIIKLGLAPCHFWLPDVLGGLNFLNGIIIASWQKIAPLFILLNLSYLLPHEGIILSSILSILIGGWGGLNQTSIRKILAFSSISHLGWIALTSFYSPNASLMIFIFYLINNTLIFLICSTNNLIYLSNLNKCNISLYSSILIAIALLSLGGLPPLGGFINKIIPLTLIFYNNNLILAPALFLGSLTSLYYYLRIIFNTSITLFPNNSLNLLIINSNTPNNLNSFISILSPFPIFGLTFLSFIYSYL</sequence>
<feature type="domain" description="NADH:quinone oxidoreductase/Mrp antiporter transmembrane" evidence="18">
    <location>
        <begin position="23"/>
        <end position="283"/>
    </location>
</feature>
<feature type="transmembrane region" description="Helical" evidence="17">
    <location>
        <begin position="57"/>
        <end position="81"/>
    </location>
</feature>
<evidence type="ECO:0000256" key="8">
    <source>
        <dbReference type="ARBA" id="ARBA00022792"/>
    </source>
</evidence>
<evidence type="ECO:0000256" key="5">
    <source>
        <dbReference type="ARBA" id="ARBA00022448"/>
    </source>
</evidence>
<feature type="transmembrane region" description="Helical" evidence="17">
    <location>
        <begin position="93"/>
        <end position="116"/>
    </location>
</feature>
<dbReference type="Pfam" id="PF00361">
    <property type="entry name" value="Proton_antipo_M"/>
    <property type="match status" value="1"/>
</dbReference>
<evidence type="ECO:0000256" key="1">
    <source>
        <dbReference type="ARBA" id="ARBA00004448"/>
    </source>
</evidence>
<evidence type="ECO:0000256" key="7">
    <source>
        <dbReference type="ARBA" id="ARBA00022692"/>
    </source>
</evidence>
<evidence type="ECO:0000313" key="19">
    <source>
        <dbReference type="EMBL" id="WMW14025.1"/>
    </source>
</evidence>
<comment type="function">
    <text evidence="17">Core subunit of the mitochondrial membrane respiratory chain NADH dehydrogenase (Complex I) which catalyzes electron transfer from NADH through the respiratory chain, using ubiquinone as an electron acceptor. Essential for the catalytic activity and assembly of complex I.</text>
</comment>
<keyword evidence="14 17" id="KW-0496">Mitochondrion</keyword>
<evidence type="ECO:0000256" key="17">
    <source>
        <dbReference type="RuleBase" id="RU003403"/>
    </source>
</evidence>
<evidence type="ECO:0000256" key="4">
    <source>
        <dbReference type="ARBA" id="ARBA00021008"/>
    </source>
</evidence>
<keyword evidence="7 17" id="KW-0812">Transmembrane</keyword>
<evidence type="ECO:0000256" key="2">
    <source>
        <dbReference type="ARBA" id="ARBA00007012"/>
    </source>
</evidence>